<dbReference type="InterPro" id="IPR004603">
    <property type="entry name" value="DNA_mismatch_endonuc_vsr"/>
</dbReference>
<dbReference type="RefSeq" id="WP_274959765.1">
    <property type="nucleotide sequence ID" value="NZ_CAUWLO010000010.1"/>
</dbReference>
<dbReference type="GO" id="GO:0016787">
    <property type="term" value="F:hydrolase activity"/>
    <property type="evidence" value="ECO:0007669"/>
    <property type="project" value="UniProtKB-KW"/>
</dbReference>
<proteinExistence type="inferred from homology"/>
<evidence type="ECO:0000313" key="8">
    <source>
        <dbReference type="EMBL" id="HJF46226.1"/>
    </source>
</evidence>
<dbReference type="Gene3D" id="3.40.960.10">
    <property type="entry name" value="VSR Endonuclease"/>
    <property type="match status" value="1"/>
</dbReference>
<keyword evidence="4" id="KW-0378">Hydrolase</keyword>
<reference evidence="8" key="1">
    <citation type="journal article" date="2021" name="PeerJ">
        <title>Extensive microbial diversity within the chicken gut microbiome revealed by metagenomics and culture.</title>
        <authorList>
            <person name="Gilroy R."/>
            <person name="Ravi A."/>
            <person name="Getino M."/>
            <person name="Pursley I."/>
            <person name="Horton D.L."/>
            <person name="Alikhan N.F."/>
            <person name="Baker D."/>
            <person name="Gharbi K."/>
            <person name="Hall N."/>
            <person name="Watson M."/>
            <person name="Adriaenssens E.M."/>
            <person name="Foster-Nyarko E."/>
            <person name="Jarju S."/>
            <person name="Secka A."/>
            <person name="Antonio M."/>
            <person name="Oren A."/>
            <person name="Chaudhuri R.R."/>
            <person name="La Ragione R."/>
            <person name="Hildebrand F."/>
            <person name="Pallen M.J."/>
        </authorList>
    </citation>
    <scope>NUCLEOTIDE SEQUENCE</scope>
    <source>
        <strain evidence="8">CHK124-7917</strain>
    </source>
</reference>
<evidence type="ECO:0000256" key="5">
    <source>
        <dbReference type="ARBA" id="ARBA00023204"/>
    </source>
</evidence>
<dbReference type="Proteomes" id="UP000697330">
    <property type="component" value="Unassembled WGS sequence"/>
</dbReference>
<dbReference type="CDD" id="cd00221">
    <property type="entry name" value="Vsr"/>
    <property type="match status" value="1"/>
</dbReference>
<dbReference type="InterPro" id="IPR011335">
    <property type="entry name" value="Restrct_endonuc-II-like"/>
</dbReference>
<sequence length="181" mass="20604">MVARAARPRPDTPPASSEATRHVMQANRSKDTKPELKVRAALREAGLTGYRLHWKKAPGRPDVCFPGRRVAIFVHGCFWHRCPHCSPSRPKTHSAFWQDKFARNRARDARDSSRLVEAGWTVVVVWECRLKGARLEPTMREVVSVVRAAGEGHLPARVIEVGSSPAWVLRMRRSRRKTRRS</sequence>
<evidence type="ECO:0000256" key="3">
    <source>
        <dbReference type="ARBA" id="ARBA00022763"/>
    </source>
</evidence>
<keyword evidence="2 8" id="KW-0255">Endonuclease</keyword>
<dbReference type="AlphaFoldDB" id="A0A921KP20"/>
<comment type="caution">
    <text evidence="8">The sequence shown here is derived from an EMBL/GenBank/DDBJ whole genome shotgun (WGS) entry which is preliminary data.</text>
</comment>
<dbReference type="EMBL" id="DYWQ01000165">
    <property type="protein sequence ID" value="HJF46226.1"/>
    <property type="molecule type" value="Genomic_DNA"/>
</dbReference>
<dbReference type="NCBIfam" id="TIGR00632">
    <property type="entry name" value="vsr"/>
    <property type="match status" value="1"/>
</dbReference>
<evidence type="ECO:0000256" key="7">
    <source>
        <dbReference type="SAM" id="MobiDB-lite"/>
    </source>
</evidence>
<comment type="similarity">
    <text evidence="6">Belongs to the Vsr family.</text>
</comment>
<evidence type="ECO:0000256" key="2">
    <source>
        <dbReference type="ARBA" id="ARBA00022759"/>
    </source>
</evidence>
<keyword evidence="3" id="KW-0227">DNA damage</keyword>
<evidence type="ECO:0000256" key="4">
    <source>
        <dbReference type="ARBA" id="ARBA00022801"/>
    </source>
</evidence>
<dbReference type="GO" id="GO:0004519">
    <property type="term" value="F:endonuclease activity"/>
    <property type="evidence" value="ECO:0007669"/>
    <property type="project" value="UniProtKB-KW"/>
</dbReference>
<dbReference type="Pfam" id="PF03852">
    <property type="entry name" value="Vsr"/>
    <property type="match status" value="1"/>
</dbReference>
<name>A0A921KP20_9ACTN</name>
<feature type="region of interest" description="Disordered" evidence="7">
    <location>
        <begin position="1"/>
        <end position="34"/>
    </location>
</feature>
<dbReference type="SUPFAM" id="SSF52980">
    <property type="entry name" value="Restriction endonuclease-like"/>
    <property type="match status" value="1"/>
</dbReference>
<keyword evidence="5" id="KW-0234">DNA repair</keyword>
<gene>
    <name evidence="8" type="ORF">K8U72_10700</name>
</gene>
<keyword evidence="1" id="KW-0540">Nuclease</keyword>
<dbReference type="GO" id="GO:0006298">
    <property type="term" value="P:mismatch repair"/>
    <property type="evidence" value="ECO:0007669"/>
    <property type="project" value="InterPro"/>
</dbReference>
<evidence type="ECO:0000313" key="9">
    <source>
        <dbReference type="Proteomes" id="UP000697330"/>
    </source>
</evidence>
<accession>A0A921KP20</accession>
<organism evidence="8 9">
    <name type="scientific">Thermophilibacter provencensis</name>
    <dbReference type="NCBI Taxonomy" id="1852386"/>
    <lineage>
        <taxon>Bacteria</taxon>
        <taxon>Bacillati</taxon>
        <taxon>Actinomycetota</taxon>
        <taxon>Coriobacteriia</taxon>
        <taxon>Coriobacteriales</taxon>
        <taxon>Atopobiaceae</taxon>
        <taxon>Thermophilibacter</taxon>
    </lineage>
</organism>
<protein>
    <submittedName>
        <fullName evidence="8">Very short patch repair endonuclease</fullName>
    </submittedName>
</protein>
<evidence type="ECO:0000256" key="6">
    <source>
        <dbReference type="ARBA" id="ARBA00029466"/>
    </source>
</evidence>
<evidence type="ECO:0000256" key="1">
    <source>
        <dbReference type="ARBA" id="ARBA00022722"/>
    </source>
</evidence>
<reference evidence="8" key="2">
    <citation type="submission" date="2021-09" db="EMBL/GenBank/DDBJ databases">
        <authorList>
            <person name="Gilroy R."/>
        </authorList>
    </citation>
    <scope>NUCLEOTIDE SEQUENCE</scope>
    <source>
        <strain evidence="8">CHK124-7917</strain>
    </source>
</reference>